<reference evidence="9 10" key="1">
    <citation type="submission" date="2019-08" db="EMBL/GenBank/DDBJ databases">
        <title>The genome sequence of a newly discovered highly antifungal drug resistant Aspergillus species, Aspergillus tanneri NIH 1004.</title>
        <authorList>
            <person name="Mounaud S."/>
            <person name="Singh I."/>
            <person name="Joardar V."/>
            <person name="Pakala S."/>
            <person name="Pakala S."/>
            <person name="Venepally P."/>
            <person name="Chung J.K."/>
            <person name="Losada L."/>
            <person name="Nierman W.C."/>
        </authorList>
    </citation>
    <scope>NUCLEOTIDE SEQUENCE [LARGE SCALE GENOMIC DNA]</scope>
    <source>
        <strain evidence="9 10">NIH1004</strain>
    </source>
</reference>
<dbReference type="CDD" id="cd11482">
    <property type="entry name" value="SLC-NCS1sbd_NRT1-like"/>
    <property type="match status" value="1"/>
</dbReference>
<dbReference type="VEuPathDB" id="FungiDB:EYZ11_003985"/>
<dbReference type="InterPro" id="IPR018849">
    <property type="entry name" value="Urb2/Npa2_C"/>
</dbReference>
<dbReference type="Pfam" id="PF02133">
    <property type="entry name" value="Transp_cyt_pur"/>
    <property type="match status" value="1"/>
</dbReference>
<dbReference type="EMBL" id="QUQM01000002">
    <property type="protein sequence ID" value="KAA8651794.1"/>
    <property type="molecule type" value="Genomic_DNA"/>
</dbReference>
<feature type="region of interest" description="Disordered" evidence="6">
    <location>
        <begin position="1549"/>
        <end position="1589"/>
    </location>
</feature>
<feature type="transmembrane region" description="Helical" evidence="7">
    <location>
        <begin position="1966"/>
        <end position="1984"/>
    </location>
</feature>
<keyword evidence="3 7" id="KW-0812">Transmembrane</keyword>
<evidence type="ECO:0000256" key="3">
    <source>
        <dbReference type="ARBA" id="ARBA00022692"/>
    </source>
</evidence>
<dbReference type="Gene3D" id="1.10.4160.10">
    <property type="entry name" value="Hydantoin permease"/>
    <property type="match status" value="1"/>
</dbReference>
<feature type="transmembrane region" description="Helical" evidence="7">
    <location>
        <begin position="1769"/>
        <end position="1788"/>
    </location>
</feature>
<evidence type="ECO:0000256" key="5">
    <source>
        <dbReference type="ARBA" id="ARBA00023136"/>
    </source>
</evidence>
<feature type="compositionally biased region" description="Basic and acidic residues" evidence="6">
    <location>
        <begin position="1575"/>
        <end position="1588"/>
    </location>
</feature>
<feature type="transmembrane region" description="Helical" evidence="7">
    <location>
        <begin position="1835"/>
        <end position="1855"/>
    </location>
</feature>
<comment type="similarity">
    <text evidence="2">Belongs to the purine-cytosine permease (2.A.39) family.</text>
</comment>
<gene>
    <name evidence="9" type="ORF">ATNIH1004_000690</name>
</gene>
<evidence type="ECO:0000256" key="7">
    <source>
        <dbReference type="SAM" id="Phobius"/>
    </source>
</evidence>
<feature type="transmembrane region" description="Helical" evidence="7">
    <location>
        <begin position="1996"/>
        <end position="2015"/>
    </location>
</feature>
<accession>A0A5M9N2L7</accession>
<dbReference type="PANTHER" id="PTHR30618">
    <property type="entry name" value="NCS1 FAMILY PURINE/PYRIMIDINE TRANSPORTER"/>
    <property type="match status" value="1"/>
</dbReference>
<dbReference type="GeneID" id="54323392"/>
<dbReference type="PANTHER" id="PTHR30618:SF2">
    <property type="entry name" value="ALLANTOIN PERMEASE-RELATED"/>
    <property type="match status" value="1"/>
</dbReference>
<feature type="domain" description="Nucleolar 27S pre-rRNA processing Urb2/Npa2 C-terminal" evidence="8">
    <location>
        <begin position="1257"/>
        <end position="1487"/>
    </location>
</feature>
<dbReference type="VEuPathDB" id="FungiDB:EYZ11_003992"/>
<dbReference type="GO" id="GO:0005886">
    <property type="term" value="C:plasma membrane"/>
    <property type="evidence" value="ECO:0007669"/>
    <property type="project" value="TreeGrafter"/>
</dbReference>
<feature type="transmembrane region" description="Helical" evidence="7">
    <location>
        <begin position="2036"/>
        <end position="2061"/>
    </location>
</feature>
<dbReference type="FunFam" id="1.10.4160.10:FF:000001">
    <property type="entry name" value="Uracil permease, putative"/>
    <property type="match status" value="1"/>
</dbReference>
<comment type="subcellular location">
    <subcellularLocation>
        <location evidence="1">Membrane</location>
        <topology evidence="1">Multi-pass membrane protein</topology>
    </subcellularLocation>
</comment>
<keyword evidence="5 7" id="KW-0472">Membrane</keyword>
<keyword evidence="4 7" id="KW-1133">Transmembrane helix</keyword>
<feature type="region of interest" description="Disordered" evidence="6">
    <location>
        <begin position="141"/>
        <end position="182"/>
    </location>
</feature>
<evidence type="ECO:0000256" key="6">
    <source>
        <dbReference type="SAM" id="MobiDB-lite"/>
    </source>
</evidence>
<organism evidence="9 10">
    <name type="scientific">Aspergillus tanneri</name>
    <dbReference type="NCBI Taxonomy" id="1220188"/>
    <lineage>
        <taxon>Eukaryota</taxon>
        <taxon>Fungi</taxon>
        <taxon>Dikarya</taxon>
        <taxon>Ascomycota</taxon>
        <taxon>Pezizomycotina</taxon>
        <taxon>Eurotiomycetes</taxon>
        <taxon>Eurotiomycetidae</taxon>
        <taxon>Eurotiales</taxon>
        <taxon>Aspergillaceae</taxon>
        <taxon>Aspergillus</taxon>
        <taxon>Aspergillus subgen. Circumdati</taxon>
    </lineage>
</organism>
<feature type="compositionally biased region" description="Low complexity" evidence="6">
    <location>
        <begin position="141"/>
        <end position="150"/>
    </location>
</feature>
<evidence type="ECO:0000313" key="10">
    <source>
        <dbReference type="Proteomes" id="UP000324241"/>
    </source>
</evidence>
<dbReference type="NCBIfam" id="TIGR00800">
    <property type="entry name" value="ncs1"/>
    <property type="match status" value="1"/>
</dbReference>
<name>A0A5M9N2L7_9EURO</name>
<dbReference type="InterPro" id="IPR001248">
    <property type="entry name" value="Pur-cyt_permease"/>
</dbReference>
<dbReference type="InterPro" id="IPR012681">
    <property type="entry name" value="NCS1"/>
</dbReference>
<feature type="transmembrane region" description="Helical" evidence="7">
    <location>
        <begin position="2073"/>
        <end position="2093"/>
    </location>
</feature>
<feature type="compositionally biased region" description="Basic and acidic residues" evidence="6">
    <location>
        <begin position="151"/>
        <end position="161"/>
    </location>
</feature>
<feature type="transmembrane region" description="Helical" evidence="7">
    <location>
        <begin position="1795"/>
        <end position="1815"/>
    </location>
</feature>
<dbReference type="GO" id="GO:0015205">
    <property type="term" value="F:nucleobase transmembrane transporter activity"/>
    <property type="evidence" value="ECO:0007669"/>
    <property type="project" value="TreeGrafter"/>
</dbReference>
<comment type="caution">
    <text evidence="9">The sequence shown here is derived from an EMBL/GenBank/DDBJ whole genome shotgun (WGS) entry which is preliminary data.</text>
</comment>
<dbReference type="Proteomes" id="UP000324241">
    <property type="component" value="Unassembled WGS sequence"/>
</dbReference>
<evidence type="ECO:0000259" key="8">
    <source>
        <dbReference type="Pfam" id="PF10441"/>
    </source>
</evidence>
<protein>
    <recommendedName>
        <fullName evidence="8">Nucleolar 27S pre-rRNA processing Urb2/Npa2 C-terminal domain-containing protein</fullName>
    </recommendedName>
</protein>
<dbReference type="Pfam" id="PF10441">
    <property type="entry name" value="Urb2"/>
    <property type="match status" value="1"/>
</dbReference>
<feature type="region of interest" description="Disordered" evidence="6">
    <location>
        <begin position="2125"/>
        <end position="2161"/>
    </location>
</feature>
<dbReference type="OrthoDB" id="160374at2759"/>
<feature type="region of interest" description="Disordered" evidence="6">
    <location>
        <begin position="1493"/>
        <end position="1512"/>
    </location>
</feature>
<feature type="transmembrane region" description="Helical" evidence="7">
    <location>
        <begin position="1876"/>
        <end position="1905"/>
    </location>
</feature>
<proteinExistence type="inferred from homology"/>
<feature type="transmembrane region" description="Helical" evidence="7">
    <location>
        <begin position="1925"/>
        <end position="1945"/>
    </location>
</feature>
<feature type="transmembrane region" description="Helical" evidence="7">
    <location>
        <begin position="1727"/>
        <end position="1749"/>
    </location>
</feature>
<evidence type="ECO:0000256" key="2">
    <source>
        <dbReference type="ARBA" id="ARBA00008974"/>
    </source>
</evidence>
<dbReference type="InterPro" id="IPR045225">
    <property type="entry name" value="Uracil/uridine/allantoin_perm"/>
</dbReference>
<evidence type="ECO:0000313" key="9">
    <source>
        <dbReference type="EMBL" id="KAA8651794.1"/>
    </source>
</evidence>
<evidence type="ECO:0000256" key="1">
    <source>
        <dbReference type="ARBA" id="ARBA00004141"/>
    </source>
</evidence>
<dbReference type="RefSeq" id="XP_033431155.1">
    <property type="nucleotide sequence ID" value="XM_033565398.1"/>
</dbReference>
<feature type="transmembrane region" description="Helical" evidence="7">
    <location>
        <begin position="1671"/>
        <end position="1694"/>
    </location>
</feature>
<evidence type="ECO:0000256" key="4">
    <source>
        <dbReference type="ARBA" id="ARBA00022989"/>
    </source>
</evidence>
<feature type="compositionally biased region" description="Low complexity" evidence="6">
    <location>
        <begin position="1562"/>
        <end position="1572"/>
    </location>
</feature>
<sequence length="2161" mass="240400">MPSVAERPRSSQEALLRLEKGSGSPTAQLNEAAQIIGLDLALCASHPQINRNPYIQTRAVPKEEWVLRWLLKKLKAGINYRIEPASFLLLRQLIDLIPAKALAITLKDQKFLGILSHAITDLEEEVFTGLENGTTELLYSDSESSTTLSDSPHDVGKYDKKGTKRKRPGDSEQDAMDIDDQPRNPSSCFLTFIRALDCLYSLAMLASRTLGIEEAASAHLRHALKGEPETIALMLGKSLRIAAVATTQFSRARKTTDLQHLLYVLPAVLELWELRSYRRSDSDSGSDNEFFAKLCFQSALRLHLCVRSVRLDTDERAEVLQGVERLIALHVVLPARAAFFDRGGSGIDYSATETDWSPVKPVSDTFKPILCGTEFPPAATGKNVNTTTKPFWTTADLLPEFFDIASRSVPRDTFKRQTHEAPWLETLFVAVAEIAYWVVKAENADIYLPEFVGVLERLFRVVLSRGVQLSLHTLLTHAVYTGLLKDGLSQVEWNLTALLIELGADIFLPNSGLPDSTKLLKALLEKIFLQWRSGVSRTHISYDVIKSGIVIPLLRGFVTARDLRTFMKLWHEQLIRVEEARLQDSTLSLFTVWEDDDVCNVYSELMRSPLTHAYAAVQMHTAASEVRGKDSKVSATPGAYAQVLILEAGLRSRPLTSTIPHEDLEPILDVLTSTLSSKQSLHWRWRLWRLARNLLENNGPSTRDGRVAADVGLMDSAAKSIQRHSTDEMQKPCATLECFEAYRFSLASVKASASSSNVDKFNSLMKNIAGFLRVSSKQDILQWMDSPWDGRAETLSSPITLALAYSLALIGSPDAWSLIESDTRRSLFQHMLSMATSQYRPSSSVLETAPAGARFLQAWASVVCHEYLLNTPIIVTDLIQVLTGAAKEDTSNRMLYIESLQRIPAPLIIRGQRAILLELMQEIILQKNSTPDVTVGVLSLMAKLADMPKSAATITSDWEPMWTVAKAVSLNGNDVDLQIMKAFRNLHRAVVAKLLVQSDEDRRKTFKKMYRKVLAKASKLRSVDRDSMDCFFLRISLSQLWIHRRSFPAVFNETELITCRQKVFELVVAEVKAARDQCKKQKLEETITLIKILDALEDFEDLATNHAEVEKFLVKIESYVEKSLDSDSSLRRLIRRRILAGRGSDKSVTVPIIQYAEALPLQQLYSEEQRLFIRSTSARFRELTMDERIQVIRDVRELGFLGDSAQQHLLISGLAVASLTPIEDKDSDSAKELSLLCTVVTDSVSRSKSIEQFTFGMECLDLILRNHTRCVTQWNVDSLLACVAVCASKAGPRINPEYSGTVYIRLCRIMGILLGIHRQKLGGRFHLILPAMQRLLNCLFARTRKRTRSMLSEKRSTEQPFWLAPLQAAHAVHFTRLLTSLCDPTVSAVSRPAQGGTATEGLTDQTKKAKRLAGQYLQYLIMEYAQSSLRGTLAPEVKAAIMPGLYSALDVMSRDTMRALNAGLDGSGRAVFKGLYDDYLKFGKWNQGILPDSNESGFNDDEVDGGASATNQPDAIDCITRSHRVSDDEIFVAVCGDPVEPAITAVLTRQVKPPKEPHGNASRSSISPSSVSDWPDTHHDDMASRGHDSQVGIGHCNMARLKQWIEKLEVPSEPGLTNTQLMLMNYDLRPVELERRQWTWSNFIAFWIADSLNINTWMISSSMIVDGLSWWQSWLCVWVGYFIAACFVCLTGRIGAVYHISFPVVCRSTFGIWGSLWPVLNRAVMAVIWYGVQSYIGGQCVAIMIRAIWPSYKNVPNTLSASSGVDSQNFLSFFLFWLISLPALWFPVHKIRHLFTVKAVYSPIAAIAFFAWSISRANGIGPIVHQPATAHGSTLAWAVVKAIMSCLGNFAALIINDPDFSRFARKPKDALWSQLFTIPIGFGITSFIGIIASSSSAVIFGGRMVWNPLDLLSMFLDGASSGERFGIFVIATGFALAQLGTNISANSVSAGTDMTALLPRYITIRRGSYICAAVGLAMCPWNLVSSSNQFTTYLSAYSIFLSAIAGPMFCDYYVVRKGYLQIKDLYTVRKNSAYRYVYGFSWQAYASYISGILVNIVGFAGEVGRTVPVGAQYIYKINYFSGVVVSFVMYYILTRIVPVPATSDHWNEVGVDVDHLSVAYGEEVEADAEEEDAIPKPDDSTDFGFASTDHKSGTKVGSAAV</sequence>